<dbReference type="PROSITE" id="PS51257">
    <property type="entry name" value="PROKAR_LIPOPROTEIN"/>
    <property type="match status" value="1"/>
</dbReference>
<evidence type="ECO:0000259" key="2">
    <source>
        <dbReference type="SMART" id="SM00460"/>
    </source>
</evidence>
<evidence type="ECO:0000313" key="3">
    <source>
        <dbReference type="EMBL" id="MBD7942762.1"/>
    </source>
</evidence>
<dbReference type="Pfam" id="PF01841">
    <property type="entry name" value="Transglut_core"/>
    <property type="match status" value="1"/>
</dbReference>
<dbReference type="PANTHER" id="PTHR33490:SF6">
    <property type="entry name" value="SLL1049 PROTEIN"/>
    <property type="match status" value="1"/>
</dbReference>
<dbReference type="PANTHER" id="PTHR33490">
    <property type="entry name" value="BLR5614 PROTEIN-RELATED"/>
    <property type="match status" value="1"/>
</dbReference>
<dbReference type="EMBL" id="JACSQO010000001">
    <property type="protein sequence ID" value="MBD7942762.1"/>
    <property type="molecule type" value="Genomic_DNA"/>
</dbReference>
<proteinExistence type="predicted"/>
<dbReference type="InterPro" id="IPR002931">
    <property type="entry name" value="Transglutaminase-like"/>
</dbReference>
<gene>
    <name evidence="3" type="ORF">H9650_01435</name>
</gene>
<feature type="chain" id="PRO_5045715220" evidence="1">
    <location>
        <begin position="22"/>
        <end position="568"/>
    </location>
</feature>
<feature type="domain" description="Transglutaminase-like" evidence="2">
    <location>
        <begin position="476"/>
        <end position="531"/>
    </location>
</feature>
<comment type="caution">
    <text evidence="3">The sequence shown here is derived from an EMBL/GenBank/DDBJ whole genome shotgun (WGS) entry which is preliminary data.</text>
</comment>
<dbReference type="RefSeq" id="WP_191696401.1">
    <property type="nucleotide sequence ID" value="NZ_JACSQO010000001.1"/>
</dbReference>
<dbReference type="SMART" id="SM00460">
    <property type="entry name" value="TGc"/>
    <property type="match status" value="1"/>
</dbReference>
<accession>A0ABR8R516</accession>
<dbReference type="SUPFAM" id="SSF54001">
    <property type="entry name" value="Cysteine proteinases"/>
    <property type="match status" value="1"/>
</dbReference>
<keyword evidence="1" id="KW-0732">Signal</keyword>
<organism evidence="3 4">
    <name type="scientific">Psychrobacillus faecigallinarum</name>
    <dbReference type="NCBI Taxonomy" id="2762235"/>
    <lineage>
        <taxon>Bacteria</taxon>
        <taxon>Bacillati</taxon>
        <taxon>Bacillota</taxon>
        <taxon>Bacilli</taxon>
        <taxon>Bacillales</taxon>
        <taxon>Bacillaceae</taxon>
        <taxon>Psychrobacillus</taxon>
    </lineage>
</organism>
<keyword evidence="4" id="KW-1185">Reference proteome</keyword>
<evidence type="ECO:0000313" key="4">
    <source>
        <dbReference type="Proteomes" id="UP000640786"/>
    </source>
</evidence>
<reference evidence="3 4" key="1">
    <citation type="submission" date="2020-08" db="EMBL/GenBank/DDBJ databases">
        <title>A Genomic Blueprint of the Chicken Gut Microbiome.</title>
        <authorList>
            <person name="Gilroy R."/>
            <person name="Ravi A."/>
            <person name="Getino M."/>
            <person name="Pursley I."/>
            <person name="Horton D.L."/>
            <person name="Alikhan N.-F."/>
            <person name="Baker D."/>
            <person name="Gharbi K."/>
            <person name="Hall N."/>
            <person name="Watson M."/>
            <person name="Adriaenssens E.M."/>
            <person name="Foster-Nyarko E."/>
            <person name="Jarju S."/>
            <person name="Secka A."/>
            <person name="Antonio M."/>
            <person name="Oren A."/>
            <person name="Chaudhuri R."/>
            <person name="La Ragione R.M."/>
            <person name="Hildebrand F."/>
            <person name="Pallen M.J."/>
        </authorList>
    </citation>
    <scope>NUCLEOTIDE SEQUENCE [LARGE SCALE GENOMIC DNA]</scope>
    <source>
        <strain evidence="3 4">Sa2BUA9</strain>
    </source>
</reference>
<protein>
    <submittedName>
        <fullName evidence="3">Transglutaminase domain-containing protein</fullName>
    </submittedName>
</protein>
<dbReference type="InterPro" id="IPR038765">
    <property type="entry name" value="Papain-like_cys_pep_sf"/>
</dbReference>
<sequence length="568" mass="64916">MKPWIARISLLYLLCFLTACNKDSISLEKPLTKEQTNIVPIAMQEDDYEAIVEEKNKSINLLPLDITSPNASELGITFSEPKYKKFSANGEITIAGKIDKIDDLKSHYIWINIQAEKVGVAGKEQNYFVPINDGEFNQTVHFFNGEGTYKIKVQVPSTERENYYYDTANFEVININPERIRDVTYTPLGLEAGLGLDTKVSYVVEEDGVFTLNGEILKAAGYQDIMVRLTKDGQIWSKVIPVKNGTFTTKIPLLYGQGLHTLEVMIPDSDKENYYKTATDLLIENTSIEEMEPIHYSSLYTERGVNLLEPIYASSVSEHKFHIKGFIDPEALLSAETTHLYVQTKKGEDLALEVIPISNYAFDHSFYLRFGPGKYEISISVPEITSTKNNFFRYYEVAKFEVLSTIEQDKRDILPSRGVESDSPQIIELANNLIKDKISERDKTKAIYDFVANNISYDFTKFQNEDFNWDDSALKTLELKTGVCQDYAYLTIALLRAVNIEARFVEGYTTDRHAWVEARVDDRWLTMDPTWGAGYIKENKFIASFSEDYFDPSDEDFNKTHTRNGIVY</sequence>
<dbReference type="Gene3D" id="3.10.620.30">
    <property type="match status" value="1"/>
</dbReference>
<name>A0ABR8R516_9BACI</name>
<evidence type="ECO:0000256" key="1">
    <source>
        <dbReference type="SAM" id="SignalP"/>
    </source>
</evidence>
<feature type="signal peptide" evidence="1">
    <location>
        <begin position="1"/>
        <end position="21"/>
    </location>
</feature>
<dbReference type="Proteomes" id="UP000640786">
    <property type="component" value="Unassembled WGS sequence"/>
</dbReference>